<dbReference type="InterPro" id="IPR019660">
    <property type="entry name" value="Put_sensory_transdc_reg_YbjN"/>
</dbReference>
<evidence type="ECO:0000313" key="1">
    <source>
        <dbReference type="EMBL" id="KXK61348.1"/>
    </source>
</evidence>
<evidence type="ECO:0000313" key="2">
    <source>
        <dbReference type="Proteomes" id="UP000070620"/>
    </source>
</evidence>
<dbReference type="EMBL" id="LRQV01000043">
    <property type="protein sequence ID" value="KXK61348.1"/>
    <property type="molecule type" value="Genomic_DNA"/>
</dbReference>
<organism evidence="1 2">
    <name type="scientific">Micromonospora rosaria</name>
    <dbReference type="NCBI Taxonomy" id="47874"/>
    <lineage>
        <taxon>Bacteria</taxon>
        <taxon>Bacillati</taxon>
        <taxon>Actinomycetota</taxon>
        <taxon>Actinomycetes</taxon>
        <taxon>Micromonosporales</taxon>
        <taxon>Micromonosporaceae</taxon>
        <taxon>Micromonospora</taxon>
    </lineage>
</organism>
<accession>A0A136PSF1</accession>
<dbReference type="CDD" id="cd17511">
    <property type="entry name" value="YbjN_AmyR-like"/>
    <property type="match status" value="1"/>
</dbReference>
<dbReference type="AlphaFoldDB" id="A0A136PSF1"/>
<gene>
    <name evidence="1" type="ORF">AWW66_14095</name>
</gene>
<evidence type="ECO:0008006" key="3">
    <source>
        <dbReference type="Google" id="ProtNLM"/>
    </source>
</evidence>
<reference evidence="1 2" key="1">
    <citation type="submission" date="2016-01" db="EMBL/GenBank/DDBJ databases">
        <title>Whole genome sequence and analysis of Micromonospora rosaria DSM 803, which can produce antibacterial substance rosamicin.</title>
        <authorList>
            <person name="Yang H."/>
            <person name="He X."/>
            <person name="Zhu D."/>
        </authorList>
    </citation>
    <scope>NUCLEOTIDE SEQUENCE [LARGE SCALE GENOMIC DNA]</scope>
    <source>
        <strain evidence="1 2">DSM 803</strain>
    </source>
</reference>
<name>A0A136PSF1_9ACTN</name>
<protein>
    <recommendedName>
        <fullName evidence="3">YbjN domain-containing protein</fullName>
    </recommendedName>
</protein>
<dbReference type="OrthoDB" id="3256964at2"/>
<sequence length="156" mass="16738">MVSPVFSDDPLAGHPSALRPLTGDLVAAVLAHRGYPIHTGPGGDPYGRWDDSLIWFLRLGAAGEVLQVRTVAAPTFDIERVPALHAFCNTWNHDQLWPKAFVHVDDGGRARVHGEVVTDLERGVTPHQLDRLLDRGVSAGRRLAAAVGHLPGGVPA</sequence>
<proteinExistence type="predicted"/>
<dbReference type="RefSeq" id="WP_067365415.1">
    <property type="nucleotide sequence ID" value="NZ_JBIUBN010000017.1"/>
</dbReference>
<dbReference type="Proteomes" id="UP000070620">
    <property type="component" value="Unassembled WGS sequence"/>
</dbReference>
<comment type="caution">
    <text evidence="1">The sequence shown here is derived from an EMBL/GenBank/DDBJ whole genome shotgun (WGS) entry which is preliminary data.</text>
</comment>
<keyword evidence="2" id="KW-1185">Reference proteome</keyword>
<dbReference type="Pfam" id="PF10722">
    <property type="entry name" value="YbjN"/>
    <property type="match status" value="1"/>
</dbReference>